<gene>
    <name evidence="2" type="ORF">PoB_004864700</name>
</gene>
<dbReference type="SUPFAM" id="SSF56219">
    <property type="entry name" value="DNase I-like"/>
    <property type="match status" value="1"/>
</dbReference>
<dbReference type="AlphaFoldDB" id="A0AAV4BT20"/>
<keyword evidence="3" id="KW-1185">Reference proteome</keyword>
<keyword evidence="2" id="KW-0808">Transferase</keyword>
<sequence>MFTVVQWNIRGLRSNFEELKLLLNRSQSAVVALQECRLGEGQVPPRGYTLLLPQGGSPGGEAALLIRNGTRFSEIDLKTGLHAAAATFSLEKTLTVCYLYLPPNSPVSKLSLAELFEQLPKPFLVLVDFNAHSPAWGDSRRDGRGRMLEEFTAENDLIILNSGEQTFVHSAYHSTSAIDLVVASPSIAAECSWAAHSDLCGSDHFPIFLTLSSNFNSNVAAAAYFPEHPDRSKTTRLRDGASVFSAEQEGIALALTEIKKLTKYHKNFVIYSDSLSVLQAIQSKNFKVIDIRRLYNLIRKFPTYVHISFVWIPAHVGIQGNENVDKLAKAALNRSSTPGKLICYSDLKPKINTYIKSVWQRDWDAEGANKLHEVLPNLGEDLHRRGEGAGRKLETAMCRLRVGHTWLTQSYLLKYEQQPFCYACDSLYTVRHILIECPDFQDTRRKYFSVTDMYRLFREVNPSRIVGYLKDLGVYGKI</sequence>
<proteinExistence type="predicted"/>
<dbReference type="InterPro" id="IPR036397">
    <property type="entry name" value="RNaseH_sf"/>
</dbReference>
<organism evidence="2 3">
    <name type="scientific">Plakobranchus ocellatus</name>
    <dbReference type="NCBI Taxonomy" id="259542"/>
    <lineage>
        <taxon>Eukaryota</taxon>
        <taxon>Metazoa</taxon>
        <taxon>Spiralia</taxon>
        <taxon>Lophotrochozoa</taxon>
        <taxon>Mollusca</taxon>
        <taxon>Gastropoda</taxon>
        <taxon>Heterobranchia</taxon>
        <taxon>Euthyneura</taxon>
        <taxon>Panpulmonata</taxon>
        <taxon>Sacoglossa</taxon>
        <taxon>Placobranchoidea</taxon>
        <taxon>Plakobranchidae</taxon>
        <taxon>Plakobranchus</taxon>
    </lineage>
</organism>
<keyword evidence="2" id="KW-0548">Nucleotidyltransferase</keyword>
<dbReference type="PANTHER" id="PTHR33273:SF4">
    <property type="entry name" value="ENDONUCLEASE_EXONUCLEASE_PHOSPHATASE DOMAIN-CONTAINING PROTEIN"/>
    <property type="match status" value="1"/>
</dbReference>
<dbReference type="PANTHER" id="PTHR33273">
    <property type="entry name" value="DOMAIN-CONTAINING PROTEIN, PUTATIVE-RELATED"/>
    <property type="match status" value="1"/>
</dbReference>
<dbReference type="GO" id="GO:0004523">
    <property type="term" value="F:RNA-DNA hybrid ribonuclease activity"/>
    <property type="evidence" value="ECO:0007669"/>
    <property type="project" value="InterPro"/>
</dbReference>
<accession>A0AAV4BT20</accession>
<name>A0AAV4BT20_9GAST</name>
<dbReference type="SUPFAM" id="SSF53098">
    <property type="entry name" value="Ribonuclease H-like"/>
    <property type="match status" value="1"/>
</dbReference>
<feature type="domain" description="RNase H type-1" evidence="1">
    <location>
        <begin position="202"/>
        <end position="333"/>
    </location>
</feature>
<reference evidence="2 3" key="1">
    <citation type="journal article" date="2021" name="Elife">
        <title>Chloroplast acquisition without the gene transfer in kleptoplastic sea slugs, Plakobranchus ocellatus.</title>
        <authorList>
            <person name="Maeda T."/>
            <person name="Takahashi S."/>
            <person name="Yoshida T."/>
            <person name="Shimamura S."/>
            <person name="Takaki Y."/>
            <person name="Nagai Y."/>
            <person name="Toyoda A."/>
            <person name="Suzuki Y."/>
            <person name="Arimoto A."/>
            <person name="Ishii H."/>
            <person name="Satoh N."/>
            <person name="Nishiyama T."/>
            <person name="Hasebe M."/>
            <person name="Maruyama T."/>
            <person name="Minagawa J."/>
            <person name="Obokata J."/>
            <person name="Shigenobu S."/>
        </authorList>
    </citation>
    <scope>NUCLEOTIDE SEQUENCE [LARGE SCALE GENOMIC DNA]</scope>
</reference>
<dbReference type="Pfam" id="PF14529">
    <property type="entry name" value="Exo_endo_phos_2"/>
    <property type="match status" value="1"/>
</dbReference>
<evidence type="ECO:0000313" key="3">
    <source>
        <dbReference type="Proteomes" id="UP000735302"/>
    </source>
</evidence>
<dbReference type="InterPro" id="IPR036691">
    <property type="entry name" value="Endo/exonu/phosph_ase_sf"/>
</dbReference>
<dbReference type="InterPro" id="IPR005135">
    <property type="entry name" value="Endo/exonuclease/phosphatase"/>
</dbReference>
<dbReference type="GO" id="GO:0003964">
    <property type="term" value="F:RNA-directed DNA polymerase activity"/>
    <property type="evidence" value="ECO:0007669"/>
    <property type="project" value="UniProtKB-KW"/>
</dbReference>
<dbReference type="CDD" id="cd09276">
    <property type="entry name" value="Rnase_HI_RT_non_LTR"/>
    <property type="match status" value="1"/>
</dbReference>
<comment type="caution">
    <text evidence="2">The sequence shown here is derived from an EMBL/GenBank/DDBJ whole genome shotgun (WGS) entry which is preliminary data.</text>
</comment>
<dbReference type="InterPro" id="IPR012337">
    <property type="entry name" value="RNaseH-like_sf"/>
</dbReference>
<evidence type="ECO:0000259" key="1">
    <source>
        <dbReference type="PROSITE" id="PS50879"/>
    </source>
</evidence>
<protein>
    <submittedName>
        <fullName evidence="2">RNA-directed DNA polymerase from mobile element jockey</fullName>
    </submittedName>
</protein>
<dbReference type="EMBL" id="BLXT01005342">
    <property type="protein sequence ID" value="GFO22142.1"/>
    <property type="molecule type" value="Genomic_DNA"/>
</dbReference>
<keyword evidence="2" id="KW-0695">RNA-directed DNA polymerase</keyword>
<dbReference type="Pfam" id="PF00075">
    <property type="entry name" value="RNase_H"/>
    <property type="match status" value="1"/>
</dbReference>
<dbReference type="Gene3D" id="3.30.420.10">
    <property type="entry name" value="Ribonuclease H-like superfamily/Ribonuclease H"/>
    <property type="match status" value="1"/>
</dbReference>
<dbReference type="Proteomes" id="UP000735302">
    <property type="component" value="Unassembled WGS sequence"/>
</dbReference>
<dbReference type="GO" id="GO:0003676">
    <property type="term" value="F:nucleic acid binding"/>
    <property type="evidence" value="ECO:0007669"/>
    <property type="project" value="InterPro"/>
</dbReference>
<dbReference type="Gene3D" id="3.60.10.10">
    <property type="entry name" value="Endonuclease/exonuclease/phosphatase"/>
    <property type="match status" value="1"/>
</dbReference>
<evidence type="ECO:0000313" key="2">
    <source>
        <dbReference type="EMBL" id="GFO22142.1"/>
    </source>
</evidence>
<dbReference type="InterPro" id="IPR002156">
    <property type="entry name" value="RNaseH_domain"/>
</dbReference>
<dbReference type="PROSITE" id="PS50879">
    <property type="entry name" value="RNASE_H_1"/>
    <property type="match status" value="1"/>
</dbReference>